<dbReference type="EMBL" id="HACM01007388">
    <property type="protein sequence ID" value="CRZ07830.1"/>
    <property type="molecule type" value="Transcribed_RNA"/>
</dbReference>
<dbReference type="GO" id="GO:0016020">
    <property type="term" value="C:membrane"/>
    <property type="evidence" value="ECO:0007669"/>
    <property type="project" value="TreeGrafter"/>
</dbReference>
<reference evidence="3" key="1">
    <citation type="submission" date="2015-04" db="EMBL/GenBank/DDBJ databases">
        <title>The genome sequence of the plant pathogenic Rhizarian Plasmodiophora brassicae reveals insights in its biotrophic life cycle and the origin of chitin synthesis.</title>
        <authorList>
            <person name="Schwelm A."/>
            <person name="Fogelqvist J."/>
            <person name="Knaust A."/>
            <person name="Julke S."/>
            <person name="Lilja T."/>
            <person name="Dhandapani V."/>
            <person name="Bonilla-Rosso G."/>
            <person name="Karlsson M."/>
            <person name="Shevchenko A."/>
            <person name="Choi S.R."/>
            <person name="Kim H.G."/>
            <person name="Park J.Y."/>
            <person name="Lim Y.P."/>
            <person name="Ludwig-Muller J."/>
            <person name="Dixelius C."/>
        </authorList>
    </citation>
    <scope>NUCLEOTIDE SEQUENCE</scope>
    <source>
        <tissue evidence="3">Potato root galls</tissue>
    </source>
</reference>
<dbReference type="GO" id="GO:0005874">
    <property type="term" value="C:microtubule"/>
    <property type="evidence" value="ECO:0007669"/>
    <property type="project" value="TreeGrafter"/>
</dbReference>
<dbReference type="AlphaFoldDB" id="A0A0H5R0W3"/>
<name>A0A0H5R0W3_9EUKA</name>
<sequence>ALSSLLSLVITDNSPNMTSIAPFAPTAMEIEERRLFSDIISILRSHSIPASSIPTLCLVGVQSHGKSSLVEFFVGIPLTFIREDTGTRCPTKFYLQFEADAKVPQCQIVKVPRDISRLYPNITAINPLNVAYKELPNSLAKIMLDLETHTDSGFSDDAVEVHVISDLCPNLIFIDLPGIVSPIDPRCETIASIVRDHLQMPNIIPIMVVKASEDLATGLLYTFIRDNAPKGWKETSLFVATHFDANLPKNGEALSQKLEAHCCDPENPKSKRVLNKYFVSCNPPPIIDRASLMLKQYSYLVDRIRNLERLEGSMIDGCLKDVRSSTKPDFDMDYWRQFLGLGNAKAAIKRQWYKSYNEQFAAVKKSLEDKRQHTQSEISRLRIKTQTLQPKVIRAQVLDLAMKFTELIKLTAEQNPDVWGTALGHETSGLSFDEEDTEYQTNAVPVFSWDHQLSQSNVFRLSDSDPGWQDELNVKLLGSAQVRRLFKVNRAALCTYEVPSIDSSLWMNNICNSTKDSNQPSWDRSVHRTANWCMRDLMGPSINYVVSRTHHIYTRIGKMVLAELKSQSVDNMFEKLLDQIYESYCDYITKQVQRTKDAAVHMLFAKSAFLNLSIARSIASFFNWNEGALDERELEHSKMYYRQDAIRSECIYRQPEEREPAGQTRDTSEPENNDDFQRRLRLMLPVPQPIQWPTSTTPDDESIQATRDITEKCIMFQLLLSVHDLESLIVNNIEKPIENSMFTGHQSESMATFINRIICQDDSYLLDSLNVDVAHTEQEIVDLEAYLELIDKDIVAIGHKRDSLKDLYESKRRINSSTSNKRSF</sequence>
<dbReference type="PRINTS" id="PR00195">
    <property type="entry name" value="DYNAMIN"/>
</dbReference>
<feature type="domain" description="Dynamin N-terminal" evidence="2">
    <location>
        <begin position="57"/>
        <end position="239"/>
    </location>
</feature>
<dbReference type="Pfam" id="PF00350">
    <property type="entry name" value="Dynamin_N"/>
    <property type="match status" value="1"/>
</dbReference>
<evidence type="ECO:0000256" key="1">
    <source>
        <dbReference type="SAM" id="MobiDB-lite"/>
    </source>
</evidence>
<dbReference type="GO" id="GO:0005737">
    <property type="term" value="C:cytoplasm"/>
    <property type="evidence" value="ECO:0007669"/>
    <property type="project" value="TreeGrafter"/>
</dbReference>
<dbReference type="InterPro" id="IPR045063">
    <property type="entry name" value="Dynamin_N"/>
</dbReference>
<accession>A0A0H5R0W3</accession>
<dbReference type="InterPro" id="IPR022812">
    <property type="entry name" value="Dynamin"/>
</dbReference>
<protein>
    <recommendedName>
        <fullName evidence="2">Dynamin N-terminal domain-containing protein</fullName>
    </recommendedName>
</protein>
<dbReference type="GO" id="GO:0008017">
    <property type="term" value="F:microtubule binding"/>
    <property type="evidence" value="ECO:0007669"/>
    <property type="project" value="TreeGrafter"/>
</dbReference>
<feature type="region of interest" description="Disordered" evidence="1">
    <location>
        <begin position="652"/>
        <end position="674"/>
    </location>
</feature>
<dbReference type="SUPFAM" id="SSF52540">
    <property type="entry name" value="P-loop containing nucleoside triphosphate hydrolases"/>
    <property type="match status" value="1"/>
</dbReference>
<dbReference type="PANTHER" id="PTHR11566">
    <property type="entry name" value="DYNAMIN"/>
    <property type="match status" value="1"/>
</dbReference>
<dbReference type="InterPro" id="IPR027417">
    <property type="entry name" value="P-loop_NTPase"/>
</dbReference>
<feature type="non-terminal residue" evidence="3">
    <location>
        <position position="1"/>
    </location>
</feature>
<dbReference type="PANTHER" id="PTHR11566:SF169">
    <property type="entry name" value="DYNAMIN-LIKE PROTEIN C"/>
    <property type="match status" value="1"/>
</dbReference>
<evidence type="ECO:0000259" key="2">
    <source>
        <dbReference type="Pfam" id="PF00350"/>
    </source>
</evidence>
<dbReference type="Gene3D" id="3.40.50.300">
    <property type="entry name" value="P-loop containing nucleotide triphosphate hydrolases"/>
    <property type="match status" value="1"/>
</dbReference>
<organism evidence="3">
    <name type="scientific">Spongospora subterranea</name>
    <dbReference type="NCBI Taxonomy" id="70186"/>
    <lineage>
        <taxon>Eukaryota</taxon>
        <taxon>Sar</taxon>
        <taxon>Rhizaria</taxon>
        <taxon>Endomyxa</taxon>
        <taxon>Phytomyxea</taxon>
        <taxon>Plasmodiophorida</taxon>
        <taxon>Plasmodiophoridae</taxon>
        <taxon>Spongospora</taxon>
    </lineage>
</organism>
<evidence type="ECO:0000313" key="3">
    <source>
        <dbReference type="EMBL" id="CRZ07830.1"/>
    </source>
</evidence>
<dbReference type="GO" id="GO:0003924">
    <property type="term" value="F:GTPase activity"/>
    <property type="evidence" value="ECO:0007669"/>
    <property type="project" value="TreeGrafter"/>
</dbReference>
<proteinExistence type="predicted"/>